<evidence type="ECO:0000313" key="1">
    <source>
        <dbReference type="EMBL" id="KOF69576.1"/>
    </source>
</evidence>
<accession>A0A0L8FXV3</accession>
<dbReference type="EMBL" id="KQ425354">
    <property type="protein sequence ID" value="KOF69576.1"/>
    <property type="molecule type" value="Genomic_DNA"/>
</dbReference>
<reference evidence="1" key="1">
    <citation type="submission" date="2015-07" db="EMBL/GenBank/DDBJ databases">
        <title>MeaNS - Measles Nucleotide Surveillance Program.</title>
        <authorList>
            <person name="Tran T."/>
            <person name="Druce J."/>
        </authorList>
    </citation>
    <scope>NUCLEOTIDE SEQUENCE</scope>
    <source>
        <strain evidence="1">UCB-OBI-ISO-001</strain>
        <tissue evidence="1">Gonad</tissue>
    </source>
</reference>
<dbReference type="AlphaFoldDB" id="A0A0L8FXV3"/>
<proteinExistence type="predicted"/>
<name>A0A0L8FXV3_OCTBM</name>
<gene>
    <name evidence="1" type="ORF">OCBIM_22004541mg</name>
</gene>
<protein>
    <submittedName>
        <fullName evidence="1">Uncharacterized protein</fullName>
    </submittedName>
</protein>
<organism evidence="1">
    <name type="scientific">Octopus bimaculoides</name>
    <name type="common">California two-spotted octopus</name>
    <dbReference type="NCBI Taxonomy" id="37653"/>
    <lineage>
        <taxon>Eukaryota</taxon>
        <taxon>Metazoa</taxon>
        <taxon>Spiralia</taxon>
        <taxon>Lophotrochozoa</taxon>
        <taxon>Mollusca</taxon>
        <taxon>Cephalopoda</taxon>
        <taxon>Coleoidea</taxon>
        <taxon>Octopodiformes</taxon>
        <taxon>Octopoda</taxon>
        <taxon>Incirrata</taxon>
        <taxon>Octopodidae</taxon>
        <taxon>Octopus</taxon>
    </lineage>
</organism>
<sequence length="52" mass="6139">MDSCYNTDIHMLFKTFFFPVLKKNTGPQFSGFTIELKKKVAFTDFLLVFRLL</sequence>